<accession>A0ABX1QAH5</accession>
<keyword evidence="2" id="KW-0238">DNA-binding</keyword>
<organism evidence="5 6">
    <name type="scientific">Aromatoleum diolicum</name>
    <dbReference type="NCBI Taxonomy" id="75796"/>
    <lineage>
        <taxon>Bacteria</taxon>
        <taxon>Pseudomonadati</taxon>
        <taxon>Pseudomonadota</taxon>
        <taxon>Betaproteobacteria</taxon>
        <taxon>Rhodocyclales</taxon>
        <taxon>Rhodocyclaceae</taxon>
        <taxon>Aromatoleum</taxon>
    </lineage>
</organism>
<keyword evidence="3" id="KW-0804">Transcription</keyword>
<keyword evidence="6" id="KW-1185">Reference proteome</keyword>
<evidence type="ECO:0000256" key="3">
    <source>
        <dbReference type="ARBA" id="ARBA00023163"/>
    </source>
</evidence>
<evidence type="ECO:0000313" key="6">
    <source>
        <dbReference type="Proteomes" id="UP000648984"/>
    </source>
</evidence>
<dbReference type="Proteomes" id="UP000648984">
    <property type="component" value="Unassembled WGS sequence"/>
</dbReference>
<dbReference type="InterPro" id="IPR009057">
    <property type="entry name" value="Homeodomain-like_sf"/>
</dbReference>
<dbReference type="Gene3D" id="1.10.10.60">
    <property type="entry name" value="Homeodomain-like"/>
    <property type="match status" value="2"/>
</dbReference>
<dbReference type="RefSeq" id="WP_169259353.1">
    <property type="nucleotide sequence ID" value="NZ_WTVQ01000006.1"/>
</dbReference>
<dbReference type="SUPFAM" id="SSF46689">
    <property type="entry name" value="Homeodomain-like"/>
    <property type="match status" value="2"/>
</dbReference>
<dbReference type="EMBL" id="WTVQ01000006">
    <property type="protein sequence ID" value="NMG74204.1"/>
    <property type="molecule type" value="Genomic_DNA"/>
</dbReference>
<proteinExistence type="predicted"/>
<dbReference type="InterPro" id="IPR020449">
    <property type="entry name" value="Tscrpt_reg_AraC-type_HTH"/>
</dbReference>
<evidence type="ECO:0000256" key="1">
    <source>
        <dbReference type="ARBA" id="ARBA00023015"/>
    </source>
</evidence>
<evidence type="ECO:0000256" key="2">
    <source>
        <dbReference type="ARBA" id="ARBA00023125"/>
    </source>
</evidence>
<name>A0ABX1QAH5_9RHOO</name>
<comment type="caution">
    <text evidence="5">The sequence shown here is derived from an EMBL/GenBank/DDBJ whole genome shotgun (WGS) entry which is preliminary data.</text>
</comment>
<dbReference type="PANTHER" id="PTHR46796">
    <property type="entry name" value="HTH-TYPE TRANSCRIPTIONAL ACTIVATOR RHAS-RELATED"/>
    <property type="match status" value="1"/>
</dbReference>
<dbReference type="PRINTS" id="PR00032">
    <property type="entry name" value="HTHARAC"/>
</dbReference>
<dbReference type="PROSITE" id="PS00041">
    <property type="entry name" value="HTH_ARAC_FAMILY_1"/>
    <property type="match status" value="1"/>
</dbReference>
<sequence length="306" mass="34289">MSNGLRVLHGEFGRAMLITLESSITLQAYRTCQFLFRVDGPDMEVSVRDGRHRLSDDNVIMLNAWAAHSLEIEEDAPPVTLLVLHIEPTWLRQLGRQFAACMHPKFFSTPSGVIPASARMLVDELVDMIAYEPTPSSTQLEQLAVALTTALAAEYSEPKRLSNFETLGGVGCDARIRKVLSVMRESVGEPIVVEELAKLARMSRPHFFHLFKQETQLTPMAYANMMRLDTAIKEISETSDSLLEISLRLGFESQGNFTRFFRMHLGVSPSQYRRSVTVIAPEQPIREAVASSNRRFGEYSRVGALA</sequence>
<evidence type="ECO:0000259" key="4">
    <source>
        <dbReference type="PROSITE" id="PS01124"/>
    </source>
</evidence>
<dbReference type="InterPro" id="IPR018062">
    <property type="entry name" value="HTH_AraC-typ_CS"/>
</dbReference>
<dbReference type="InterPro" id="IPR050204">
    <property type="entry name" value="AraC_XylS_family_regulators"/>
</dbReference>
<gene>
    <name evidence="5" type="ORF">GPA25_05475</name>
</gene>
<dbReference type="SMART" id="SM00342">
    <property type="entry name" value="HTH_ARAC"/>
    <property type="match status" value="1"/>
</dbReference>
<dbReference type="InterPro" id="IPR018060">
    <property type="entry name" value="HTH_AraC"/>
</dbReference>
<keyword evidence="1" id="KW-0805">Transcription regulation</keyword>
<dbReference type="PANTHER" id="PTHR46796:SF2">
    <property type="entry name" value="TRANSCRIPTIONAL REGULATORY PROTEIN"/>
    <property type="match status" value="1"/>
</dbReference>
<evidence type="ECO:0000313" key="5">
    <source>
        <dbReference type="EMBL" id="NMG74204.1"/>
    </source>
</evidence>
<dbReference type="Pfam" id="PF12833">
    <property type="entry name" value="HTH_18"/>
    <property type="match status" value="1"/>
</dbReference>
<reference evidence="5 6" key="1">
    <citation type="submission" date="2019-12" db="EMBL/GenBank/DDBJ databases">
        <title>Comparative genomics gives insights into the taxonomy of the Azoarcus-Aromatoleum group and reveals separate origins of nif in the plant-associated Azoarcus and non-plant-associated Aromatoleum sub-groups.</title>
        <authorList>
            <person name="Lafos M."/>
            <person name="Maluk M."/>
            <person name="Batista M."/>
            <person name="Junghare M."/>
            <person name="Carmona M."/>
            <person name="Faoro H."/>
            <person name="Cruz L.M."/>
            <person name="Battistoni F."/>
            <person name="De Souza E."/>
            <person name="Pedrosa F."/>
            <person name="Chen W.-M."/>
            <person name="Poole P.S."/>
            <person name="Dixon R.A."/>
            <person name="James E.K."/>
        </authorList>
    </citation>
    <scope>NUCLEOTIDE SEQUENCE [LARGE SCALE GENOMIC DNA]</scope>
    <source>
        <strain evidence="5 6">22Lin</strain>
    </source>
</reference>
<protein>
    <submittedName>
        <fullName evidence="5">Helix-turn-helix domain-containing protein</fullName>
    </submittedName>
</protein>
<feature type="domain" description="HTH araC/xylS-type" evidence="4">
    <location>
        <begin position="177"/>
        <end position="275"/>
    </location>
</feature>
<dbReference type="PROSITE" id="PS01124">
    <property type="entry name" value="HTH_ARAC_FAMILY_2"/>
    <property type="match status" value="1"/>
</dbReference>